<protein>
    <submittedName>
        <fullName evidence="1">Uncharacterized protein</fullName>
    </submittedName>
</protein>
<gene>
    <name evidence="1" type="ORF">EAS64_33780</name>
</gene>
<evidence type="ECO:0000313" key="1">
    <source>
        <dbReference type="EMBL" id="TVZ01252.1"/>
    </source>
</evidence>
<proteinExistence type="predicted"/>
<keyword evidence="2" id="KW-1185">Reference proteome</keyword>
<dbReference type="EMBL" id="RPFW01000007">
    <property type="protein sequence ID" value="TVZ01252.1"/>
    <property type="molecule type" value="Genomic_DNA"/>
</dbReference>
<accession>A0A6P2BQE0</accession>
<organism evidence="1 2">
    <name type="scientific">Trebonia kvetii</name>
    <dbReference type="NCBI Taxonomy" id="2480626"/>
    <lineage>
        <taxon>Bacteria</taxon>
        <taxon>Bacillati</taxon>
        <taxon>Actinomycetota</taxon>
        <taxon>Actinomycetes</taxon>
        <taxon>Streptosporangiales</taxon>
        <taxon>Treboniaceae</taxon>
        <taxon>Trebonia</taxon>
    </lineage>
</organism>
<comment type="caution">
    <text evidence="1">The sequence shown here is derived from an EMBL/GenBank/DDBJ whole genome shotgun (WGS) entry which is preliminary data.</text>
</comment>
<dbReference type="AlphaFoldDB" id="A0A6P2BQE0"/>
<evidence type="ECO:0000313" key="2">
    <source>
        <dbReference type="Proteomes" id="UP000460272"/>
    </source>
</evidence>
<name>A0A6P2BQE0_9ACTN</name>
<sequence>MKERTATVKLSIPDDLCGADVELMIEQALEYVKDAGAIRFMYPDMSHLDDCEVIEIACDDYAT</sequence>
<reference evidence="1 2" key="1">
    <citation type="submission" date="2018-11" db="EMBL/GenBank/DDBJ databases">
        <title>Trebonia kvetii gen.nov., sp.nov., a novel acidophilic actinobacterium, and proposal of the new actinobacterial family Treboniaceae fam. nov.</title>
        <authorList>
            <person name="Rapoport D."/>
            <person name="Sagova-Mareckova M."/>
            <person name="Sedlacek I."/>
            <person name="Provaznik J."/>
            <person name="Kralova S."/>
            <person name="Pavlinic D."/>
            <person name="Benes V."/>
            <person name="Kopecky J."/>
        </authorList>
    </citation>
    <scope>NUCLEOTIDE SEQUENCE [LARGE SCALE GENOMIC DNA]</scope>
    <source>
        <strain evidence="1 2">15Tr583</strain>
    </source>
</reference>
<dbReference type="Proteomes" id="UP000460272">
    <property type="component" value="Unassembled WGS sequence"/>
</dbReference>
<dbReference type="RefSeq" id="WP_145859662.1">
    <property type="nucleotide sequence ID" value="NZ_RPFW01000007.1"/>
</dbReference>